<evidence type="ECO:0000256" key="3">
    <source>
        <dbReference type="ARBA" id="ARBA00022825"/>
    </source>
</evidence>
<dbReference type="InterPro" id="IPR018114">
    <property type="entry name" value="TRYPSIN_HIS"/>
</dbReference>
<dbReference type="PROSITE" id="PS00134">
    <property type="entry name" value="TRYPSIN_HIS"/>
    <property type="match status" value="1"/>
</dbReference>
<dbReference type="GO" id="GO:0006508">
    <property type="term" value="P:proteolysis"/>
    <property type="evidence" value="ECO:0007669"/>
    <property type="project" value="UniProtKB-KW"/>
</dbReference>
<evidence type="ECO:0000313" key="9">
    <source>
        <dbReference type="Proteomes" id="UP001187531"/>
    </source>
</evidence>
<dbReference type="EMBL" id="JAVRJZ010000001">
    <property type="protein sequence ID" value="KAK2726679.1"/>
    <property type="molecule type" value="Genomic_DNA"/>
</dbReference>
<dbReference type="Gene3D" id="2.40.10.10">
    <property type="entry name" value="Trypsin-like serine proteases"/>
    <property type="match status" value="2"/>
</dbReference>
<evidence type="ECO:0000256" key="1">
    <source>
        <dbReference type="ARBA" id="ARBA00022670"/>
    </source>
</evidence>
<dbReference type="AlphaFoldDB" id="A0AA88IE80"/>
<dbReference type="InterPro" id="IPR001254">
    <property type="entry name" value="Trypsin_dom"/>
</dbReference>
<dbReference type="InterPro" id="IPR009003">
    <property type="entry name" value="Peptidase_S1_PA"/>
</dbReference>
<keyword evidence="1 5" id="KW-0645">Protease</keyword>
<evidence type="ECO:0000259" key="7">
    <source>
        <dbReference type="PROSITE" id="PS50240"/>
    </source>
</evidence>
<evidence type="ECO:0000313" key="8">
    <source>
        <dbReference type="EMBL" id="KAK2726679.1"/>
    </source>
</evidence>
<keyword evidence="2 5" id="KW-0378">Hydrolase</keyword>
<keyword evidence="3 5" id="KW-0720">Serine protease</keyword>
<organism evidence="8 9">
    <name type="scientific">Artemia franciscana</name>
    <name type="common">Brine shrimp</name>
    <name type="synonym">Artemia sanfranciscana</name>
    <dbReference type="NCBI Taxonomy" id="6661"/>
    <lineage>
        <taxon>Eukaryota</taxon>
        <taxon>Metazoa</taxon>
        <taxon>Ecdysozoa</taxon>
        <taxon>Arthropoda</taxon>
        <taxon>Crustacea</taxon>
        <taxon>Branchiopoda</taxon>
        <taxon>Anostraca</taxon>
        <taxon>Artemiidae</taxon>
        <taxon>Artemia</taxon>
    </lineage>
</organism>
<dbReference type="SMART" id="SM00020">
    <property type="entry name" value="Tryp_SPc"/>
    <property type="match status" value="1"/>
</dbReference>
<protein>
    <recommendedName>
        <fullName evidence="7">Peptidase S1 domain-containing protein</fullName>
    </recommendedName>
</protein>
<dbReference type="InterPro" id="IPR043504">
    <property type="entry name" value="Peptidase_S1_PA_chymotrypsin"/>
</dbReference>
<dbReference type="SUPFAM" id="SSF50494">
    <property type="entry name" value="Trypsin-like serine proteases"/>
    <property type="match status" value="1"/>
</dbReference>
<dbReference type="Pfam" id="PF00089">
    <property type="entry name" value="Trypsin"/>
    <property type="match status" value="1"/>
</dbReference>
<evidence type="ECO:0000256" key="4">
    <source>
        <dbReference type="ARBA" id="ARBA00023157"/>
    </source>
</evidence>
<dbReference type="CDD" id="cd00190">
    <property type="entry name" value="Tryp_SPc"/>
    <property type="match status" value="1"/>
</dbReference>
<dbReference type="FunFam" id="2.40.10.10:FF:000118">
    <property type="entry name" value="Chymotrypsinogen A"/>
    <property type="match status" value="1"/>
</dbReference>
<evidence type="ECO:0000256" key="2">
    <source>
        <dbReference type="ARBA" id="ARBA00022801"/>
    </source>
</evidence>
<dbReference type="InterPro" id="IPR033116">
    <property type="entry name" value="TRYPSIN_SER"/>
</dbReference>
<accession>A0AA88IE80</accession>
<evidence type="ECO:0000256" key="6">
    <source>
        <dbReference type="SAM" id="SignalP"/>
    </source>
</evidence>
<feature type="domain" description="Peptidase S1" evidence="7">
    <location>
        <begin position="79"/>
        <end position="310"/>
    </location>
</feature>
<dbReference type="GO" id="GO:0004252">
    <property type="term" value="F:serine-type endopeptidase activity"/>
    <property type="evidence" value="ECO:0007669"/>
    <property type="project" value="InterPro"/>
</dbReference>
<sequence>MDGLYAAILLVLVLKGSLINSFQNQTWDQIRFRRPGDELSLNKTKDDKREKILPSARKSFSDVCGIRPLQNDTHNLNKIVGGIEAIPNSWPWQVGIFIDDIYFCGGFLISDEWVMTAAHCTEGARYFDILLGSHNVLQSSEEGRLELRSYQYIEHERWSSLFLVNDISIIKLPTVVSFNERISPVCLPTWLDALNDFIGVTATPTGWGRTSGSSSISSTLQEVTVPVMANSECNKFYGTIQTEHICIDSNGGMGTCNGDSGGPLNYDSGEGVWKSLGITSFGSSFGCEAGFPDAFTRVTSYLGWISEKTGIIIS</sequence>
<proteinExistence type="predicted"/>
<dbReference type="PRINTS" id="PR00722">
    <property type="entry name" value="CHYMOTRYPSIN"/>
</dbReference>
<dbReference type="PANTHER" id="PTHR24252:SF7">
    <property type="entry name" value="HYALIN"/>
    <property type="match status" value="1"/>
</dbReference>
<keyword evidence="6" id="KW-0732">Signal</keyword>
<dbReference type="Proteomes" id="UP001187531">
    <property type="component" value="Unassembled WGS sequence"/>
</dbReference>
<feature type="chain" id="PRO_5041713242" description="Peptidase S1 domain-containing protein" evidence="6">
    <location>
        <begin position="22"/>
        <end position="314"/>
    </location>
</feature>
<gene>
    <name evidence="8" type="ORF">QYM36_007497</name>
</gene>
<feature type="signal peptide" evidence="6">
    <location>
        <begin position="1"/>
        <end position="21"/>
    </location>
</feature>
<dbReference type="InterPro" id="IPR001314">
    <property type="entry name" value="Peptidase_S1A"/>
</dbReference>
<comment type="caution">
    <text evidence="8">The sequence shown here is derived from an EMBL/GenBank/DDBJ whole genome shotgun (WGS) entry which is preliminary data.</text>
</comment>
<dbReference type="PANTHER" id="PTHR24252">
    <property type="entry name" value="ACROSIN-RELATED"/>
    <property type="match status" value="1"/>
</dbReference>
<name>A0AA88IE80_ARTSF</name>
<evidence type="ECO:0000256" key="5">
    <source>
        <dbReference type="RuleBase" id="RU363034"/>
    </source>
</evidence>
<keyword evidence="9" id="KW-1185">Reference proteome</keyword>
<reference evidence="8" key="1">
    <citation type="submission" date="2023-07" db="EMBL/GenBank/DDBJ databases">
        <title>Chromosome-level genome assembly of Artemia franciscana.</title>
        <authorList>
            <person name="Jo E."/>
        </authorList>
    </citation>
    <scope>NUCLEOTIDE SEQUENCE</scope>
    <source>
        <tissue evidence="8">Whole body</tissue>
    </source>
</reference>
<keyword evidence="4" id="KW-1015">Disulfide bond</keyword>
<dbReference type="PROSITE" id="PS00135">
    <property type="entry name" value="TRYPSIN_SER"/>
    <property type="match status" value="1"/>
</dbReference>
<dbReference type="PROSITE" id="PS50240">
    <property type="entry name" value="TRYPSIN_DOM"/>
    <property type="match status" value="1"/>
</dbReference>